<comment type="caution">
    <text evidence="1">The sequence shown here is derived from an EMBL/GenBank/DDBJ whole genome shotgun (WGS) entry which is preliminary data.</text>
</comment>
<gene>
    <name evidence="1" type="ORF">EJV47_21115</name>
</gene>
<proteinExistence type="predicted"/>
<organism evidence="1 2">
    <name type="scientific">Hymenobacter gummosus</name>
    <dbReference type="NCBI Taxonomy" id="1776032"/>
    <lineage>
        <taxon>Bacteria</taxon>
        <taxon>Pseudomonadati</taxon>
        <taxon>Bacteroidota</taxon>
        <taxon>Cytophagia</taxon>
        <taxon>Cytophagales</taxon>
        <taxon>Hymenobacteraceae</taxon>
        <taxon>Hymenobacter</taxon>
    </lineage>
</organism>
<dbReference type="EMBL" id="RXOF01000014">
    <property type="protein sequence ID" value="RTQ46874.1"/>
    <property type="molecule type" value="Genomic_DNA"/>
</dbReference>
<name>A0A431TYP7_9BACT</name>
<reference evidence="1 2" key="1">
    <citation type="submission" date="2018-12" db="EMBL/GenBank/DDBJ databases">
        <title>Hymenobacter gummosus sp. nov., isolated from a spring.</title>
        <authorList>
            <person name="Nie L."/>
        </authorList>
    </citation>
    <scope>NUCLEOTIDE SEQUENCE [LARGE SCALE GENOMIC DNA]</scope>
    <source>
        <strain evidence="1 2">KCTC 52166</strain>
    </source>
</reference>
<keyword evidence="2" id="KW-1185">Reference proteome</keyword>
<protein>
    <recommendedName>
        <fullName evidence="3">Lipoprotein</fullName>
    </recommendedName>
</protein>
<accession>A0A431TYP7</accession>
<dbReference type="Proteomes" id="UP000282184">
    <property type="component" value="Unassembled WGS sequence"/>
</dbReference>
<evidence type="ECO:0000313" key="2">
    <source>
        <dbReference type="Proteomes" id="UP000282184"/>
    </source>
</evidence>
<evidence type="ECO:0000313" key="1">
    <source>
        <dbReference type="EMBL" id="RTQ46874.1"/>
    </source>
</evidence>
<dbReference type="RefSeq" id="WP_126695195.1">
    <property type="nucleotide sequence ID" value="NZ_RXOF01000014.1"/>
</dbReference>
<dbReference type="OrthoDB" id="850184at2"/>
<dbReference type="PROSITE" id="PS51257">
    <property type="entry name" value="PROKAR_LIPOPROTEIN"/>
    <property type="match status" value="1"/>
</dbReference>
<sequence length="203" mass="23368">MPQFLRSALLLPLSALLLLGCKKEEEAPVEPVVPLAVGNSWTYKVTNYAPWGPATDSLTFTRSVVKDTIISKGQWFITNDRLIVRNDADGYVIYMRGSKESNILYSRTRNNIMYGYDYPNYRLWVQSLKNETLEPVPQSAAGYSAYRYDISYQYEFTGVSTPSVQKRQAYVTPGVGLVREVRYYRDQPTQLQQRTELLSYHLH</sequence>
<evidence type="ECO:0008006" key="3">
    <source>
        <dbReference type="Google" id="ProtNLM"/>
    </source>
</evidence>
<dbReference type="AlphaFoldDB" id="A0A431TYP7"/>